<evidence type="ECO:0000313" key="12">
    <source>
        <dbReference type="EMBL" id="AEO57887.1"/>
    </source>
</evidence>
<feature type="domain" description="S1 motif" evidence="11">
    <location>
        <begin position="147"/>
        <end position="256"/>
    </location>
</feature>
<dbReference type="InterPro" id="IPR012340">
    <property type="entry name" value="NA-bd_OB-fold"/>
</dbReference>
<dbReference type="InterPro" id="IPR057302">
    <property type="entry name" value="Rrp5_S1"/>
</dbReference>
<dbReference type="CDD" id="cd05707">
    <property type="entry name" value="S1_Rrp5_repeat_sc11"/>
    <property type="match status" value="1"/>
</dbReference>
<dbReference type="Pfam" id="PF00575">
    <property type="entry name" value="S1"/>
    <property type="match status" value="4"/>
</dbReference>
<keyword evidence="13" id="KW-1185">Reference proteome</keyword>
<dbReference type="SMART" id="SM00316">
    <property type="entry name" value="S1"/>
    <property type="match status" value="13"/>
</dbReference>
<dbReference type="PROSITE" id="PS50126">
    <property type="entry name" value="S1"/>
    <property type="match status" value="12"/>
</dbReference>
<feature type="domain" description="S1 motif" evidence="11">
    <location>
        <begin position="463"/>
        <end position="538"/>
    </location>
</feature>
<feature type="region of interest" description="Disordered" evidence="10">
    <location>
        <begin position="1"/>
        <end position="86"/>
    </location>
</feature>
<feature type="domain" description="S1 motif" evidence="11">
    <location>
        <begin position="1225"/>
        <end position="1292"/>
    </location>
</feature>
<evidence type="ECO:0000256" key="2">
    <source>
        <dbReference type="ARBA" id="ARBA00022517"/>
    </source>
</evidence>
<dbReference type="eggNOG" id="KOG1070">
    <property type="taxonomic scope" value="Eukaryota"/>
</dbReference>
<dbReference type="InterPro" id="IPR045209">
    <property type="entry name" value="Rrp5"/>
</dbReference>
<evidence type="ECO:0000313" key="13">
    <source>
        <dbReference type="Proteomes" id="UP000007322"/>
    </source>
</evidence>
<dbReference type="CDD" id="cd05697">
    <property type="entry name" value="S1_Rrp5_repeat_hs5"/>
    <property type="match status" value="1"/>
</dbReference>
<protein>
    <recommendedName>
        <fullName evidence="8">rRNA biogenesis protein RRP5</fullName>
    </recommendedName>
    <alternativeName>
        <fullName evidence="9">Ribosomal RNA-processing protein 5</fullName>
    </alternativeName>
</protein>
<dbReference type="HOGENOM" id="CLU_000845_0_0_1"/>
<dbReference type="GO" id="GO:0006364">
    <property type="term" value="P:rRNA processing"/>
    <property type="evidence" value="ECO:0007669"/>
    <property type="project" value="UniProtKB-KW"/>
</dbReference>
<keyword evidence="2" id="KW-0690">Ribosome biogenesis</keyword>
<feature type="domain" description="S1 motif" evidence="11">
    <location>
        <begin position="737"/>
        <end position="811"/>
    </location>
</feature>
<keyword evidence="4" id="KW-0597">Phosphoprotein</keyword>
<feature type="domain" description="S1 motif" evidence="11">
    <location>
        <begin position="1044"/>
        <end position="1115"/>
    </location>
</feature>
<evidence type="ECO:0000256" key="6">
    <source>
        <dbReference type="ARBA" id="ARBA00023242"/>
    </source>
</evidence>
<dbReference type="GO" id="GO:0003723">
    <property type="term" value="F:RNA binding"/>
    <property type="evidence" value="ECO:0007669"/>
    <property type="project" value="TreeGrafter"/>
</dbReference>
<dbReference type="OMA" id="GQYLRAY"/>
<dbReference type="InterPro" id="IPR057301">
    <property type="entry name" value="Rrp5_OB_4th"/>
</dbReference>
<sequence>MGSLKRKEGPNGASASKSNRAAPESRPSKRAKASESAKAKDDSNKGAKESKPPAKPPATTVISKPKEEEPLFPRGGGSVLTPLEQKQISIQARKDVLFEEQSESKKGDKAAKKKRRKSQVDATVAKATKDEDAVKVESLNFKRLVKGSLVLGTVCAINPLDIAVALPNNLVGHVPITSISESLTQRLQESAEKEEAEEEEEEEEEEEGGGSGERGADDVDLNGLFYIGQYVRAYVTSTLDESTPGKSKRHIGLSLEPAHANTGMSEQDLVENSTLMASVASIEDHGFVMNIGIADSDVKGFLPRKQLDKSIPPENLQPGSVLLCIVTGRAASGKVVQLSTLSDRLGNPKHNPAEATTIGSFLPGAAADVLVSEVSQHGVIGKVMGHLDVTADLVHSGAGPDGVDIVNQYKVGSRLKARIICTFPNAKLPKLGISLLPHVVSLKPKIANKDGQELLPTAILAHSAIVNECTVRKVEPGIGLYVDVGVEGVPGFVHISRVKDGKVDTLFENSGPYKVGSVHPGRVVGYNNFDGMFLLSFEKKVLEQPFLRIEDIPIGAVVPGVVEKLVINQDGLGGLIVNIAQGISGLVPEMHLADVHLQHPEKKFREGMKVKARVLSTNPAMHQLRLTLKKTLVNSEAPAIKSYDELAVGLQAPGTIVNVLQHGAIVQFYGQLRGFLPVSEMSEAYISDPKEHFRVGQTVSIYVLSFDPETRRLIVSCKDPSAFGLEKQLALKKLQIGDLVSAKVTQKTEDDVFVELTDSSLKAILPVGHLTDKSVSKTQSALKKIHVNQTLSDLVVLEKNEARRSIILSHKPSLVQASKEGKLLRSVDDARLGDTVAGFVRNITATAAFVQFAGNLTALLPKTKLPKDAQDKLNFGLFKSQSLAVKITSIDRDLGRLLVAIPSVSDEEARKSSKPADRAVNALDDSVSSMDDLKIGKITKARVKSVKETQLNVQIADNVQGRIDVSQIFDKWEDIPDSRRPLKRFKQNDILEARVLGIHDARNHRFLPITHRSSHSVLELSAKPSDLKPDTLPEPLSLDKIEPGSSYIAFVNNVASSYLWVNLSPNVRGRISAMEASDDLSKLANLEKSFPVGSALQVRVLSVDKEKQRVDLSARAPGEAAQLSWDKIQQGLVLPAKVTKINDRQVVVKLSELVAGPVHLADLADDYDEANPLSHSKNEIVRVAVVEVDKSNKRLRLSMRPSRVLNSSLPVKDKEITKSTKLEVGDIIRGFVKNVSDKGLFVSLGGDVVAHVKIKNLSDAYLKDWKEHFQVDQLVKGRIISVADGRIEMDLKPSVVEQDYVPPITIADLREGQIVTGKVRKVEEFGAFVDIDGSMNLSGLCHRSEMADRNVKDARTLYNEGDRVKARVLKVDLEKKRVNLGLKPSYFKDDEVDDMDVDSEEEDAGAALNGEEDSGDEEMSDAGGAILVGGSDDDDDEEDEEDDDEGKSDVEMGEAPEEGLTGLEAGGFDWTADALDADEDAKAGPADEPIKKTKKRREPQGIVDKTAELDINGPQTSSDYERLLLGQPDSSELWIAYMASQMQINDLASARQVAERALKTINIKEETEKLNVWIAYLNLEVAYGTEETVEEVFKRACTYNDDQEIHERLASIYIQSGKHKEAERLFEERILKKYGSRSPHVWINYAHFLHTKANQPERARALCKRATQILCNPANVHTNPSQVYLTLLPKFAALEFRSPSGDREQGRTLFEQLLATYPRKFDLWNQLADLETSSFRDGVDDVGVVRDLFERGSKVKGLKPRQAKAWFRRWAKWEEEKGDAKSRERVSAKAQEWARMAGKKLDDGKKGADGEASEGEEQ</sequence>
<feature type="compositionally biased region" description="Basic and acidic residues" evidence="10">
    <location>
        <begin position="98"/>
        <end position="110"/>
    </location>
</feature>
<dbReference type="FunFam" id="2.40.50.140:FF:000279">
    <property type="entry name" value="rRNA biogenesis protein rrp5"/>
    <property type="match status" value="1"/>
</dbReference>
<dbReference type="CDD" id="cd05698">
    <property type="entry name" value="S1_Rrp5_repeat_hs6_sc5"/>
    <property type="match status" value="1"/>
</dbReference>
<dbReference type="Gene3D" id="1.25.40.10">
    <property type="entry name" value="Tetratricopeptide repeat domain"/>
    <property type="match status" value="3"/>
</dbReference>
<dbReference type="InterPro" id="IPR003107">
    <property type="entry name" value="HAT"/>
</dbReference>
<dbReference type="InParanoid" id="G2QBE4"/>
<keyword evidence="6" id="KW-0539">Nucleus</keyword>
<feature type="domain" description="S1 motif" evidence="11">
    <location>
        <begin position="1312"/>
        <end position="1383"/>
    </location>
</feature>
<dbReference type="Gene3D" id="2.40.50.140">
    <property type="entry name" value="Nucleic acid-binding proteins"/>
    <property type="match status" value="11"/>
</dbReference>
<dbReference type="KEGG" id="mtm:MYCTH_2304622"/>
<feature type="domain" description="S1 motif" evidence="11">
    <location>
        <begin position="936"/>
        <end position="1012"/>
    </location>
</feature>
<comment type="subcellular location">
    <subcellularLocation>
        <location evidence="1">Nucleus</location>
        <location evidence="1">Nucleolus</location>
    </subcellularLocation>
</comment>
<dbReference type="CDD" id="cd05702">
    <property type="entry name" value="S1_Rrp5_repeat_hs11_sc8"/>
    <property type="match status" value="1"/>
</dbReference>
<dbReference type="InterPro" id="IPR048059">
    <property type="entry name" value="Rrp5_S1_rpt_hs1_sc1"/>
</dbReference>
<dbReference type="FunFam" id="2.40.50.140:FF:000103">
    <property type="entry name" value="protein RRP5 homolog"/>
    <property type="match status" value="2"/>
</dbReference>
<evidence type="ECO:0000256" key="7">
    <source>
        <dbReference type="ARBA" id="ARBA00055575"/>
    </source>
</evidence>
<feature type="compositionally biased region" description="Basic and acidic residues" evidence="10">
    <location>
        <begin position="1777"/>
        <end position="1787"/>
    </location>
</feature>
<dbReference type="GO" id="GO:0032040">
    <property type="term" value="C:small-subunit processome"/>
    <property type="evidence" value="ECO:0007669"/>
    <property type="project" value="TreeGrafter"/>
</dbReference>
<gene>
    <name evidence="12" type="ORF">MYCTH_2304622</name>
</gene>
<accession>G2QBE4</accession>
<comment type="function">
    <text evidence="7">Involved in the biogenesis of rRNA. Required for the formation of 18S and 5.8S rRNA.</text>
</comment>
<feature type="region of interest" description="Disordered" evidence="10">
    <location>
        <begin position="1777"/>
        <end position="1818"/>
    </location>
</feature>
<keyword evidence="5" id="KW-0677">Repeat</keyword>
<dbReference type="FunFam" id="2.40.50.140:FF:000196">
    <property type="entry name" value="rRNA biogenesis protein RRP5"/>
    <property type="match status" value="1"/>
</dbReference>
<dbReference type="FunFam" id="2.40.50.140:FF:000155">
    <property type="entry name" value="rRNA biogenesis protein RRP5"/>
    <property type="match status" value="1"/>
</dbReference>
<dbReference type="FunFam" id="2.40.50.140:FF:000159">
    <property type="entry name" value="rRNA biogenesis protein rrp5"/>
    <property type="match status" value="1"/>
</dbReference>
<dbReference type="CDD" id="cd05693">
    <property type="entry name" value="S1_Rrp5_repeat_hs1_sc1"/>
    <property type="match status" value="1"/>
</dbReference>
<dbReference type="STRING" id="573729.G2QBE4"/>
<feature type="domain" description="S1 motif" evidence="11">
    <location>
        <begin position="272"/>
        <end position="341"/>
    </location>
</feature>
<dbReference type="PANTHER" id="PTHR23270">
    <property type="entry name" value="PROGRAMMED CELL DEATH PROTEIN 11 PRE-RRNA PROCESSING PROTEIN RRP5"/>
    <property type="match status" value="1"/>
</dbReference>
<dbReference type="CDD" id="cd05706">
    <property type="entry name" value="S1_Rrp5_repeat_sc10"/>
    <property type="match status" value="1"/>
</dbReference>
<dbReference type="Pfam" id="PF24685">
    <property type="entry name" value="OB_RRP5_4th"/>
    <property type="match status" value="1"/>
</dbReference>
<feature type="compositionally biased region" description="Acidic residues" evidence="10">
    <location>
        <begin position="192"/>
        <end position="208"/>
    </location>
</feature>
<dbReference type="CDD" id="cd05703">
    <property type="entry name" value="S1_Rrp5_repeat_hs12_sc9"/>
    <property type="match status" value="1"/>
</dbReference>
<dbReference type="FunCoup" id="G2QBE4">
    <property type="interactions" value="1041"/>
</dbReference>
<dbReference type="SMART" id="SM00386">
    <property type="entry name" value="HAT"/>
    <property type="match status" value="4"/>
</dbReference>
<feature type="compositionally biased region" description="Basic and acidic residues" evidence="10">
    <location>
        <begin position="32"/>
        <end position="52"/>
    </location>
</feature>
<dbReference type="PANTHER" id="PTHR23270:SF10">
    <property type="entry name" value="PROTEIN RRP5 HOMOLOG"/>
    <property type="match status" value="1"/>
</dbReference>
<keyword evidence="3" id="KW-0698">rRNA processing</keyword>
<evidence type="ECO:0000256" key="5">
    <source>
        <dbReference type="ARBA" id="ARBA00022737"/>
    </source>
</evidence>
<dbReference type="FunFam" id="2.40.50.140:FF:000266">
    <property type="entry name" value="rRNA biogenesis protein rrp5"/>
    <property type="match status" value="1"/>
</dbReference>
<feature type="compositionally biased region" description="Basic and acidic residues" evidence="10">
    <location>
        <begin position="1799"/>
        <end position="1809"/>
    </location>
</feature>
<feature type="compositionally biased region" description="Acidic residues" evidence="10">
    <location>
        <begin position="1431"/>
        <end position="1453"/>
    </location>
</feature>
<dbReference type="VEuPathDB" id="FungiDB:MYCTH_2304622"/>
<evidence type="ECO:0000256" key="9">
    <source>
        <dbReference type="ARBA" id="ARBA00076674"/>
    </source>
</evidence>
<dbReference type="InterPro" id="IPR011990">
    <property type="entry name" value="TPR-like_helical_dom_sf"/>
</dbReference>
<feature type="region of interest" description="Disordered" evidence="10">
    <location>
        <begin position="1480"/>
        <end position="1499"/>
    </location>
</feature>
<dbReference type="FunFam" id="2.40.50.140:FF:000278">
    <property type="entry name" value="rRNA biogenesis protein rrp5"/>
    <property type="match status" value="1"/>
</dbReference>
<feature type="domain" description="S1 motif" evidence="11">
    <location>
        <begin position="555"/>
        <end position="629"/>
    </location>
</feature>
<proteinExistence type="predicted"/>
<organism evidence="12 13">
    <name type="scientific">Thermothelomyces thermophilus (strain ATCC 42464 / BCRC 31852 / DSM 1799)</name>
    <name type="common">Sporotrichum thermophile</name>
    <dbReference type="NCBI Taxonomy" id="573729"/>
    <lineage>
        <taxon>Eukaryota</taxon>
        <taxon>Fungi</taxon>
        <taxon>Dikarya</taxon>
        <taxon>Ascomycota</taxon>
        <taxon>Pezizomycotina</taxon>
        <taxon>Sordariomycetes</taxon>
        <taxon>Sordariomycetidae</taxon>
        <taxon>Sordariales</taxon>
        <taxon>Chaetomiaceae</taxon>
        <taxon>Thermothelomyces</taxon>
    </lineage>
</organism>
<evidence type="ECO:0000256" key="8">
    <source>
        <dbReference type="ARBA" id="ARBA00073619"/>
    </source>
</evidence>
<evidence type="ECO:0000256" key="3">
    <source>
        <dbReference type="ARBA" id="ARBA00022552"/>
    </source>
</evidence>
<dbReference type="CDD" id="cd05708">
    <property type="entry name" value="S1_Rrp5_repeat_sc12"/>
    <property type="match status" value="1"/>
</dbReference>
<dbReference type="RefSeq" id="XP_003663132.1">
    <property type="nucleotide sequence ID" value="XM_003663084.1"/>
</dbReference>
<feature type="domain" description="S1 motif" evidence="11">
    <location>
        <begin position="833"/>
        <end position="902"/>
    </location>
</feature>
<dbReference type="OrthoDB" id="412781at2759"/>
<dbReference type="GeneID" id="11507758"/>
<dbReference type="SUPFAM" id="SSF48452">
    <property type="entry name" value="TPR-like"/>
    <property type="match status" value="2"/>
</dbReference>
<dbReference type="InterPro" id="IPR003029">
    <property type="entry name" value="S1_domain"/>
</dbReference>
<dbReference type="Pfam" id="PF23459">
    <property type="entry name" value="S1_RRP5"/>
    <property type="match status" value="3"/>
</dbReference>
<feature type="domain" description="S1 motif" evidence="11">
    <location>
        <begin position="649"/>
        <end position="718"/>
    </location>
</feature>
<evidence type="ECO:0000256" key="10">
    <source>
        <dbReference type="SAM" id="MobiDB-lite"/>
    </source>
</evidence>
<feature type="domain" description="S1 motif" evidence="11">
    <location>
        <begin position="1131"/>
        <end position="1200"/>
    </location>
</feature>
<dbReference type="EMBL" id="CP003004">
    <property type="protein sequence ID" value="AEO57887.1"/>
    <property type="molecule type" value="Genomic_DNA"/>
</dbReference>
<evidence type="ECO:0000259" key="11">
    <source>
        <dbReference type="PROSITE" id="PS50126"/>
    </source>
</evidence>
<feature type="compositionally biased region" description="Acidic residues" evidence="10">
    <location>
        <begin position="1390"/>
        <end position="1420"/>
    </location>
</feature>
<reference evidence="12 13" key="1">
    <citation type="journal article" date="2011" name="Nat. Biotechnol.">
        <title>Comparative genomic analysis of the thermophilic biomass-degrading fungi Myceliophthora thermophila and Thielavia terrestris.</title>
        <authorList>
            <person name="Berka R.M."/>
            <person name="Grigoriev I.V."/>
            <person name="Otillar R."/>
            <person name="Salamov A."/>
            <person name="Grimwood J."/>
            <person name="Reid I."/>
            <person name="Ishmael N."/>
            <person name="John T."/>
            <person name="Darmond C."/>
            <person name="Moisan M.-C."/>
            <person name="Henrissat B."/>
            <person name="Coutinho P.M."/>
            <person name="Lombard V."/>
            <person name="Natvig D.O."/>
            <person name="Lindquist E."/>
            <person name="Schmutz J."/>
            <person name="Lucas S."/>
            <person name="Harris P."/>
            <person name="Powlowski J."/>
            <person name="Bellemare A."/>
            <person name="Taylor D."/>
            <person name="Butler G."/>
            <person name="de Vries R.P."/>
            <person name="Allijn I.E."/>
            <person name="van den Brink J."/>
            <person name="Ushinsky S."/>
            <person name="Storms R."/>
            <person name="Powell A.J."/>
            <person name="Paulsen I.T."/>
            <person name="Elbourne L.D.H."/>
            <person name="Baker S.E."/>
            <person name="Magnuson J."/>
            <person name="LaBoissiere S."/>
            <person name="Clutterbuck A.J."/>
            <person name="Martinez D."/>
            <person name="Wogulis M."/>
            <person name="de Leon A.L."/>
            <person name="Rey M.W."/>
            <person name="Tsang A."/>
        </authorList>
    </citation>
    <scope>NUCLEOTIDE SEQUENCE [LARGE SCALE GENOMIC DNA]</scope>
    <source>
        <strain evidence="13">ATCC 42464 / BCRC 31852 / DSM 1799</strain>
    </source>
</reference>
<feature type="region of interest" description="Disordered" evidence="10">
    <location>
        <begin position="98"/>
        <end position="124"/>
    </location>
</feature>
<dbReference type="Proteomes" id="UP000007322">
    <property type="component" value="Chromosome 3"/>
</dbReference>
<name>G2QBE4_THET4</name>
<evidence type="ECO:0000256" key="4">
    <source>
        <dbReference type="ARBA" id="ARBA00022553"/>
    </source>
</evidence>
<dbReference type="InterPro" id="IPR048058">
    <property type="entry name" value="Rrp5_S1_rpt_hs11_sc8"/>
</dbReference>
<evidence type="ECO:0000256" key="1">
    <source>
        <dbReference type="ARBA" id="ARBA00004604"/>
    </source>
</evidence>
<feature type="region of interest" description="Disordered" evidence="10">
    <location>
        <begin position="183"/>
        <end position="218"/>
    </location>
</feature>
<feature type="region of interest" description="Disordered" evidence="10">
    <location>
        <begin position="1388"/>
        <end position="1453"/>
    </location>
</feature>
<dbReference type="SUPFAM" id="SSF50249">
    <property type="entry name" value="Nucleic acid-binding proteins"/>
    <property type="match status" value="12"/>
</dbReference>